<dbReference type="GO" id="GO:0140818">
    <property type="term" value="F:mRNA 5'-triphosphate monophosphatase activity"/>
    <property type="evidence" value="ECO:0007669"/>
    <property type="project" value="UniProtKB-EC"/>
</dbReference>
<evidence type="ECO:0000256" key="9">
    <source>
        <dbReference type="SAM" id="MobiDB-lite"/>
    </source>
</evidence>
<dbReference type="InterPro" id="IPR040343">
    <property type="entry name" value="Cet1/Ctl1"/>
</dbReference>
<evidence type="ECO:0000256" key="8">
    <source>
        <dbReference type="RuleBase" id="RU367053"/>
    </source>
</evidence>
<evidence type="ECO:0000313" key="11">
    <source>
        <dbReference type="EMBL" id="QID81691.1"/>
    </source>
</evidence>
<evidence type="ECO:0000256" key="7">
    <source>
        <dbReference type="ARBA" id="ARBA00047740"/>
    </source>
</evidence>
<keyword evidence="6 8" id="KW-0539">Nucleus</keyword>
<dbReference type="EMBL" id="CP048994">
    <property type="protein sequence ID" value="QID81691.1"/>
    <property type="molecule type" value="Genomic_DNA"/>
</dbReference>
<comment type="cofactor">
    <cofactor evidence="1 8">
        <name>Mg(2+)</name>
        <dbReference type="ChEBI" id="CHEBI:18420"/>
    </cofactor>
</comment>
<dbReference type="SUPFAM" id="SSF55154">
    <property type="entry name" value="CYTH-like phosphatases"/>
    <property type="match status" value="1"/>
</dbReference>
<dbReference type="Gene3D" id="3.20.100.10">
    <property type="entry name" value="mRNA triphosphatase Cet1-like"/>
    <property type="match status" value="1"/>
</dbReference>
<feature type="compositionally biased region" description="Basic and acidic residues" evidence="9">
    <location>
        <begin position="13"/>
        <end position="23"/>
    </location>
</feature>
<accession>A0A6C1DY42</accession>
<evidence type="ECO:0000256" key="5">
    <source>
        <dbReference type="ARBA" id="ARBA00022801"/>
    </source>
</evidence>
<dbReference type="InterPro" id="IPR037009">
    <property type="entry name" value="mRNA_triPase_Cet1_sf"/>
</dbReference>
<dbReference type="GO" id="GO:0006370">
    <property type="term" value="P:7-methylguanosine mRNA capping"/>
    <property type="evidence" value="ECO:0007669"/>
    <property type="project" value="UniProtKB-UniRule"/>
</dbReference>
<evidence type="ECO:0000313" key="12">
    <source>
        <dbReference type="Proteomes" id="UP000501346"/>
    </source>
</evidence>
<proteinExistence type="inferred from homology"/>
<comment type="subcellular location">
    <subcellularLocation>
        <location evidence="2 8">Nucleus</location>
    </subcellularLocation>
</comment>
<comment type="catalytic activity">
    <reaction evidence="7">
        <text>a 5'-end triphospho-ribonucleoside in mRNA + H2O = a 5'-end diphospho-ribonucleoside in mRNA + phosphate + H(+)</text>
        <dbReference type="Rhea" id="RHEA:67004"/>
        <dbReference type="Rhea" id="RHEA-COMP:17164"/>
        <dbReference type="Rhea" id="RHEA-COMP:17165"/>
        <dbReference type="ChEBI" id="CHEBI:15377"/>
        <dbReference type="ChEBI" id="CHEBI:15378"/>
        <dbReference type="ChEBI" id="CHEBI:43474"/>
        <dbReference type="ChEBI" id="CHEBI:167616"/>
        <dbReference type="ChEBI" id="CHEBI:167618"/>
        <dbReference type="EC" id="3.6.1.74"/>
    </reaction>
    <physiologicalReaction direction="left-to-right" evidence="7">
        <dbReference type="Rhea" id="RHEA:67005"/>
    </physiologicalReaction>
</comment>
<reference evidence="11 12" key="1">
    <citation type="journal article" date="2019" name="BMC Genomics">
        <title>Chromosome level assembly and comparative genome analysis confirm lager-brewing yeasts originated from a single hybridization.</title>
        <authorList>
            <person name="Salazar A.N."/>
            <person name="Gorter de Vries A.R."/>
            <person name="van den Broek M."/>
            <person name="Brouwers N."/>
            <person name="de la Torre Cortes P."/>
            <person name="Kuijpers N.G.A."/>
            <person name="Daran J.G."/>
            <person name="Abeel T."/>
        </authorList>
    </citation>
    <scope>NUCLEOTIDE SEQUENCE [LARGE SCALE GENOMIC DNA]</scope>
    <source>
        <strain evidence="11 12">CBS 1483</strain>
    </source>
</reference>
<dbReference type="Pfam" id="PF02940">
    <property type="entry name" value="mRNA_triPase"/>
    <property type="match status" value="1"/>
</dbReference>
<dbReference type="GO" id="GO:0031533">
    <property type="term" value="C:mRNA capping enzyme complex"/>
    <property type="evidence" value="ECO:0007669"/>
    <property type="project" value="UniProtKB-UniRule"/>
</dbReference>
<dbReference type="PANTHER" id="PTHR28118">
    <property type="entry name" value="POLYNUCLEOTIDE 5'-TRIPHOSPHATASE-RELATED"/>
    <property type="match status" value="1"/>
</dbReference>
<evidence type="ECO:0000256" key="4">
    <source>
        <dbReference type="ARBA" id="ARBA00022664"/>
    </source>
</evidence>
<dbReference type="CDD" id="cd07470">
    <property type="entry name" value="CYTH-like_mRNA_RTPase"/>
    <property type="match status" value="1"/>
</dbReference>
<keyword evidence="8" id="KW-0506">mRNA capping</keyword>
<dbReference type="OrthoDB" id="272147at2759"/>
<name>A0A6C1DY42_SACPS</name>
<sequence length="320" mass="36975">MSDQPETPSNSRNSHENVGAKKADANVASKFRSLHISETTKPLTSTRALYKTTRNNSRGATEFHKHVCKLAWKYLACIDKSSISHIEIEMKFGVITDKRTHRRMTPHNKPFIVQNRNGRLVSNVPEQMFSSFQELLRSKSENPSKCAPRVVKQVQKYTKDSIYNCNNASKVGKLTSWRCSEDLRNKELKLTYIKKVRVKDFLIRYPQSSLDAKISISLEVPEYETSAAFRNGFILQRTKSRSTYTFNDKMPLHLDLTKVTTTRRNSHQYTSHEVEVEMDPIFKETISANDREKFNEYMCSFLNASDLIREAAERDNMLTT</sequence>
<dbReference type="PANTHER" id="PTHR28118:SF1">
    <property type="entry name" value="POLYNUCLEOTIDE 5'-TRIPHOSPHATASE CTL1-RELATED"/>
    <property type="match status" value="1"/>
</dbReference>
<feature type="region of interest" description="Disordered" evidence="9">
    <location>
        <begin position="1"/>
        <end position="23"/>
    </location>
</feature>
<evidence type="ECO:0000259" key="10">
    <source>
        <dbReference type="Pfam" id="PF02940"/>
    </source>
</evidence>
<dbReference type="InterPro" id="IPR004206">
    <property type="entry name" value="mRNA_triPase_Cet1"/>
</dbReference>
<dbReference type="AlphaFoldDB" id="A0A6C1DY42"/>
<comment type="similarity">
    <text evidence="3 8">Belongs to the fungal TPase family.</text>
</comment>
<feature type="compositionally biased region" description="Polar residues" evidence="9">
    <location>
        <begin position="1"/>
        <end position="12"/>
    </location>
</feature>
<comment type="function">
    <text evidence="8">First step of mRNA capping. Converts the 5'-triphosphate end of a nascent mRNA chain into a diphosphate end.</text>
</comment>
<keyword evidence="12" id="KW-1185">Reference proteome</keyword>
<keyword evidence="4 8" id="KW-0507">mRNA processing</keyword>
<organism evidence="11 12">
    <name type="scientific">Saccharomyces pastorianus</name>
    <name type="common">Lager yeast</name>
    <name type="synonym">Saccharomyces cerevisiae x Saccharomyces eubayanus</name>
    <dbReference type="NCBI Taxonomy" id="27292"/>
    <lineage>
        <taxon>Eukaryota</taxon>
        <taxon>Fungi</taxon>
        <taxon>Dikarya</taxon>
        <taxon>Ascomycota</taxon>
        <taxon>Saccharomycotina</taxon>
        <taxon>Saccharomycetes</taxon>
        <taxon>Saccharomycetales</taxon>
        <taxon>Saccharomycetaceae</taxon>
        <taxon>Saccharomyces</taxon>
    </lineage>
</organism>
<protein>
    <recommendedName>
        <fullName evidence="8">mRNA-capping enzyme subunit beta</fullName>
        <ecNumber evidence="8">3.6.1.74</ecNumber>
    </recommendedName>
    <alternativeName>
        <fullName evidence="8">mRNA 5'-phosphatase</fullName>
    </alternativeName>
    <alternativeName>
        <fullName evidence="8">mRNA 5'-triphosphate monophosphatase</fullName>
    </alternativeName>
</protein>
<dbReference type="GO" id="GO:0004651">
    <property type="term" value="F:polynucleotide 5'-phosphatase activity"/>
    <property type="evidence" value="ECO:0007669"/>
    <property type="project" value="UniProtKB-UniRule"/>
</dbReference>
<keyword evidence="5 8" id="KW-0378">Hydrolase</keyword>
<evidence type="ECO:0000256" key="6">
    <source>
        <dbReference type="ARBA" id="ARBA00023242"/>
    </source>
</evidence>
<evidence type="ECO:0000256" key="3">
    <source>
        <dbReference type="ARBA" id="ARBA00006345"/>
    </source>
</evidence>
<feature type="domain" description="mRNA triphosphatase Cet1-like" evidence="10">
    <location>
        <begin position="61"/>
        <end position="278"/>
    </location>
</feature>
<dbReference type="FunFam" id="3.20.100.10:FF:000005">
    <property type="entry name" value="Ctl1p"/>
    <property type="match status" value="1"/>
</dbReference>
<evidence type="ECO:0000256" key="1">
    <source>
        <dbReference type="ARBA" id="ARBA00001946"/>
    </source>
</evidence>
<gene>
    <name evidence="11" type="primary">CTL1</name>
    <name evidence="11" type="ORF">GRS66_004084</name>
</gene>
<comment type="subunit">
    <text evidence="8">Heterodimer. The mRNA-capping enzyme is composed of two separate chains alpha and beta, respectively a mRNA guanylyltransferase and an mRNA 5'-triphosphate monophosphatase.</text>
</comment>
<dbReference type="InterPro" id="IPR033469">
    <property type="entry name" value="CYTH-like_dom_sf"/>
</dbReference>
<dbReference type="Proteomes" id="UP000501346">
    <property type="component" value="Chromosome ScXIII"/>
</dbReference>
<dbReference type="EC" id="3.6.1.74" evidence="8"/>
<evidence type="ECO:0000256" key="2">
    <source>
        <dbReference type="ARBA" id="ARBA00004123"/>
    </source>
</evidence>